<evidence type="ECO:0000313" key="3">
    <source>
        <dbReference type="EMBL" id="BDI32039.1"/>
    </source>
</evidence>
<gene>
    <name evidence="3" type="ORF">CCAX7_40900</name>
</gene>
<dbReference type="NCBIfam" id="TIGR02532">
    <property type="entry name" value="IV_pilin_GFxxxE"/>
    <property type="match status" value="1"/>
</dbReference>
<dbReference type="Pfam" id="PF07963">
    <property type="entry name" value="N_methyl"/>
    <property type="match status" value="1"/>
</dbReference>
<dbReference type="KEGG" id="ccot:CCAX7_40900"/>
<keyword evidence="1" id="KW-1133">Transmembrane helix</keyword>
<evidence type="ECO:0000256" key="1">
    <source>
        <dbReference type="SAM" id="Phobius"/>
    </source>
</evidence>
<dbReference type="PANTHER" id="PTHR30093">
    <property type="entry name" value="GENERAL SECRETION PATHWAY PROTEIN G"/>
    <property type="match status" value="1"/>
</dbReference>
<dbReference type="InterPro" id="IPR011453">
    <property type="entry name" value="DUF1559"/>
</dbReference>
<dbReference type="AlphaFoldDB" id="A0A9N7L804"/>
<evidence type="ECO:0000313" key="4">
    <source>
        <dbReference type="Proteomes" id="UP000287394"/>
    </source>
</evidence>
<proteinExistence type="predicted"/>
<keyword evidence="4" id="KW-1185">Reference proteome</keyword>
<sequence>MNILSNSERGKAPGASRMKLGFTLIELLVVIAIIAILAAILFPVFAKAREKARQISCLSNEKQIGLGLLMYSQDYDEYFPASTYFSGITLNSGVWTNTMLLAQPYIKSKNVWSCPSNPYNKFSMNYATQDDAFTSYALNMQLFDKTYYGAPHNSGFIDKPSNKIMIAESVAYANGGADPPAGNGAHYTSMGWSYWDGDADGFAREGFCHNTGTMNVVYCDGHAKAVRPEQTAGANGQVNAWGIFTDNGGGSCNGLWLAGGLNCDNYSPGATQDLANLRKKWAP</sequence>
<dbReference type="Proteomes" id="UP000287394">
    <property type="component" value="Chromosome"/>
</dbReference>
<accession>A0A9N7L804</accession>
<dbReference type="Gene3D" id="3.30.700.10">
    <property type="entry name" value="Glycoprotein, Type 4 Pilin"/>
    <property type="match status" value="1"/>
</dbReference>
<dbReference type="Pfam" id="PF07596">
    <property type="entry name" value="SBP_bac_10"/>
    <property type="match status" value="1"/>
</dbReference>
<dbReference type="PANTHER" id="PTHR30093:SF2">
    <property type="entry name" value="TYPE II SECRETION SYSTEM PROTEIN H"/>
    <property type="match status" value="1"/>
</dbReference>
<keyword evidence="1" id="KW-0472">Membrane</keyword>
<feature type="transmembrane region" description="Helical" evidence="1">
    <location>
        <begin position="20"/>
        <end position="46"/>
    </location>
</feature>
<dbReference type="InterPro" id="IPR045584">
    <property type="entry name" value="Pilin-like"/>
</dbReference>
<feature type="domain" description="DUF1559" evidence="2">
    <location>
        <begin position="47"/>
        <end position="112"/>
    </location>
</feature>
<name>A0A9N7L804_9BACT</name>
<dbReference type="EMBL" id="AP025739">
    <property type="protein sequence ID" value="BDI32039.1"/>
    <property type="molecule type" value="Genomic_DNA"/>
</dbReference>
<evidence type="ECO:0000259" key="2">
    <source>
        <dbReference type="Pfam" id="PF07596"/>
    </source>
</evidence>
<reference evidence="3 4" key="1">
    <citation type="journal article" date="2019" name="Int. J. Syst. Evol. Microbiol.">
        <title>Capsulimonas corticalis gen. nov., sp. nov., an aerobic capsulated bacterium, of a novel bacterial order, Capsulimonadales ord. nov., of the class Armatimonadia of the phylum Armatimonadetes.</title>
        <authorList>
            <person name="Li J."/>
            <person name="Kudo C."/>
            <person name="Tonouchi A."/>
        </authorList>
    </citation>
    <scope>NUCLEOTIDE SEQUENCE [LARGE SCALE GENOMIC DNA]</scope>
    <source>
        <strain evidence="3 4">AX-7</strain>
    </source>
</reference>
<protein>
    <recommendedName>
        <fullName evidence="2">DUF1559 domain-containing protein</fullName>
    </recommendedName>
</protein>
<dbReference type="InterPro" id="IPR012902">
    <property type="entry name" value="N_methyl_site"/>
</dbReference>
<keyword evidence="1" id="KW-0812">Transmembrane</keyword>
<dbReference type="SUPFAM" id="SSF54523">
    <property type="entry name" value="Pili subunits"/>
    <property type="match status" value="1"/>
</dbReference>
<organism evidence="3 4">
    <name type="scientific">Capsulimonas corticalis</name>
    <dbReference type="NCBI Taxonomy" id="2219043"/>
    <lineage>
        <taxon>Bacteria</taxon>
        <taxon>Bacillati</taxon>
        <taxon>Armatimonadota</taxon>
        <taxon>Armatimonadia</taxon>
        <taxon>Capsulimonadales</taxon>
        <taxon>Capsulimonadaceae</taxon>
        <taxon>Capsulimonas</taxon>
    </lineage>
</organism>